<evidence type="ECO:0000313" key="2">
    <source>
        <dbReference type="Proteomes" id="UP001633002"/>
    </source>
</evidence>
<reference evidence="1 2" key="1">
    <citation type="submission" date="2024-09" db="EMBL/GenBank/DDBJ databases">
        <title>Chromosome-scale assembly of Riccia sorocarpa.</title>
        <authorList>
            <person name="Paukszto L."/>
        </authorList>
    </citation>
    <scope>NUCLEOTIDE SEQUENCE [LARGE SCALE GENOMIC DNA]</scope>
    <source>
        <strain evidence="1">LP-2024</strain>
        <tissue evidence="1">Aerial parts of the thallus</tissue>
    </source>
</reference>
<dbReference type="EMBL" id="JBJQOH010000008">
    <property type="protein sequence ID" value="KAL3676211.1"/>
    <property type="molecule type" value="Genomic_DNA"/>
</dbReference>
<dbReference type="PANTHER" id="PTHR31672:SF2">
    <property type="entry name" value="F-BOX DOMAIN-CONTAINING PROTEIN"/>
    <property type="match status" value="1"/>
</dbReference>
<gene>
    <name evidence="1" type="ORF">R1sor_026159</name>
</gene>
<dbReference type="Proteomes" id="UP001633002">
    <property type="component" value="Unassembled WGS sequence"/>
</dbReference>
<evidence type="ECO:0000313" key="1">
    <source>
        <dbReference type="EMBL" id="KAL3676211.1"/>
    </source>
</evidence>
<name>A0ABD3GE97_9MARC</name>
<accession>A0ABD3GE97</accession>
<dbReference type="AlphaFoldDB" id="A0ABD3GE97"/>
<proteinExistence type="predicted"/>
<keyword evidence="2" id="KW-1185">Reference proteome</keyword>
<protein>
    <recommendedName>
        <fullName evidence="3">F-box domain-containing protein</fullName>
    </recommendedName>
</protein>
<dbReference type="InterPro" id="IPR050796">
    <property type="entry name" value="SCF_F-box_component"/>
</dbReference>
<dbReference type="PANTHER" id="PTHR31672">
    <property type="entry name" value="BNACNNG10540D PROTEIN"/>
    <property type="match status" value="1"/>
</dbReference>
<organism evidence="1 2">
    <name type="scientific">Riccia sorocarpa</name>
    <dbReference type="NCBI Taxonomy" id="122646"/>
    <lineage>
        <taxon>Eukaryota</taxon>
        <taxon>Viridiplantae</taxon>
        <taxon>Streptophyta</taxon>
        <taxon>Embryophyta</taxon>
        <taxon>Marchantiophyta</taxon>
        <taxon>Marchantiopsida</taxon>
        <taxon>Marchantiidae</taxon>
        <taxon>Marchantiales</taxon>
        <taxon>Ricciaceae</taxon>
        <taxon>Riccia</taxon>
    </lineage>
</organism>
<comment type="caution">
    <text evidence="1">The sequence shown here is derived from an EMBL/GenBank/DDBJ whole genome shotgun (WGS) entry which is preliminary data.</text>
</comment>
<evidence type="ECO:0008006" key="3">
    <source>
        <dbReference type="Google" id="ProtNLM"/>
    </source>
</evidence>
<sequence>MLEMFQMVGTPPRSLFQILETVDEGINCARQETETLNMEQVDWSTLPSDLVEAIFCRIPFPEVLRVRELNNEWFSRFPKLCNLHQLHSKWPIYCPAFLCPGAMLGFDRSSNRWSLLKFDSLQKLLAESLEDNSIFQGENTTVEGPFLCTYKGPSACRVRRVVTGATITIVNLLSGRYWSIACPKQTMPCTARFCACSCNCLPWKPKPPVLRRDRDGSFRVLLWARHRDECLASGRVDCRLYNSKSNSWICRTYRTELWEPSCDKWNRDDSVTFASTSLDGDLYTLEGLFDGDIWVSRCSLLRVSVLGALISFSEESQSELDLRLLRNNVIVEFEPDGEGFYCADISVVRCGVRTIMTLILKYKYHSGKSFGTQSKLYEVHKNDSTFTARELSTSPILRCGRFWNDLFLQADDDCIYFCGGNLTSYHVELNSWVDHGNFPDAAFLPGYAEEDNRSKPLKYCLTFEPKNAILFQ</sequence>